<sequence length="61" mass="7082">MAGKERFFRVYANLPINLREEVVLALPKEGPITWQVAYLEIVNETELGKEILQKLIELEII</sequence>
<comment type="caution">
    <text evidence="1">The sequence shown here is derived from an EMBL/GenBank/DDBJ whole genome shotgun (WGS) entry which is preliminary data.</text>
</comment>
<reference evidence="1 2" key="1">
    <citation type="journal article" date="2016" name="Nat. Commun.">
        <title>Thousands of microbial genomes shed light on interconnected biogeochemical processes in an aquifer system.</title>
        <authorList>
            <person name="Anantharaman K."/>
            <person name="Brown C.T."/>
            <person name="Hug L.A."/>
            <person name="Sharon I."/>
            <person name="Castelle C.J."/>
            <person name="Probst A.J."/>
            <person name="Thomas B.C."/>
            <person name="Singh A."/>
            <person name="Wilkins M.J."/>
            <person name="Karaoz U."/>
            <person name="Brodie E.L."/>
            <person name="Williams K.H."/>
            <person name="Hubbard S.S."/>
            <person name="Banfield J.F."/>
        </authorList>
    </citation>
    <scope>NUCLEOTIDE SEQUENCE [LARGE SCALE GENOMIC DNA]</scope>
</reference>
<evidence type="ECO:0000313" key="2">
    <source>
        <dbReference type="Proteomes" id="UP000177785"/>
    </source>
</evidence>
<gene>
    <name evidence="1" type="ORF">A2756_01410</name>
</gene>
<protein>
    <submittedName>
        <fullName evidence="1">Uncharacterized protein</fullName>
    </submittedName>
</protein>
<accession>A0A1G2G5U4</accession>
<organism evidence="1 2">
    <name type="scientific">Candidatus Ryanbacteria bacterium RIFCSPHIGHO2_01_FULL_48_27</name>
    <dbReference type="NCBI Taxonomy" id="1802115"/>
    <lineage>
        <taxon>Bacteria</taxon>
        <taxon>Candidatus Ryaniibacteriota</taxon>
    </lineage>
</organism>
<evidence type="ECO:0000313" key="1">
    <source>
        <dbReference type="EMBL" id="OGZ45261.1"/>
    </source>
</evidence>
<dbReference type="EMBL" id="MHNL01000007">
    <property type="protein sequence ID" value="OGZ45261.1"/>
    <property type="molecule type" value="Genomic_DNA"/>
</dbReference>
<proteinExistence type="predicted"/>
<name>A0A1G2G5U4_9BACT</name>
<dbReference type="STRING" id="1802115.A2756_01410"/>
<dbReference type="AlphaFoldDB" id="A0A1G2G5U4"/>
<dbReference type="Proteomes" id="UP000177785">
    <property type="component" value="Unassembled WGS sequence"/>
</dbReference>